<reference evidence="4 5" key="1">
    <citation type="journal article" date="2018" name="Genome Biol. Evol.">
        <title>Multiple Roots of Fruiting Body Formation in Amoebozoa.</title>
        <authorList>
            <person name="Hillmann F."/>
            <person name="Forbes G."/>
            <person name="Novohradska S."/>
            <person name="Ferling I."/>
            <person name="Riege K."/>
            <person name="Groth M."/>
            <person name="Westermann M."/>
            <person name="Marz M."/>
            <person name="Spaller T."/>
            <person name="Winckler T."/>
            <person name="Schaap P."/>
            <person name="Glockner G."/>
        </authorList>
    </citation>
    <scope>NUCLEOTIDE SEQUENCE [LARGE SCALE GENOMIC DNA]</scope>
    <source>
        <strain evidence="4 5">Jena</strain>
    </source>
</reference>
<dbReference type="AlphaFoldDB" id="A0A2P6P0F9"/>
<gene>
    <name evidence="4" type="ORF">PROFUN_00037</name>
</gene>
<dbReference type="OrthoDB" id="6036at2759"/>
<feature type="compositionally biased region" description="Polar residues" evidence="2">
    <location>
        <begin position="634"/>
        <end position="644"/>
    </location>
</feature>
<keyword evidence="1" id="KW-0862">Zinc</keyword>
<feature type="compositionally biased region" description="Polar residues" evidence="2">
    <location>
        <begin position="462"/>
        <end position="541"/>
    </location>
</feature>
<sequence length="644" mass="67521">MSKQEEKNMKAIRDLMQQPDNKKCADCNTKGPVYVSTNFNTFICTNCSGIHRENNFRVKSVSMATFKPEEVKALQQGGNRLSNGKYLAKWSAKDGNEPDSTWDVDQMRAFIKKKYVEKRWLGESDLPPVEPLTNILGKNIPPLVVQPSSSNFSQSRPSAAPPAQNANFFDAFDAAPAPQTKKDTGAALFDPFSPSSSNSNSVKNDNLFDFDVVKPTAPSGTPFDPIGNVHTSPTQRPPTHSQTVFEAFGAAPPSSHQKPPPSSTPFSDFSFDTPSHPTPAPQANPFDLGFSSPKAPEASPFDSFGSPAPRNTSAPATSNLFDGFGSSAPTSNAASSFSFDSFESAPQPKSTPAPTSAPASNDLFDSFGPSNPPAKPAPTGMGLFDTLPSPTPKGSDPFSTSFGSPNQAKPTATPASASNLFSGFETSAASLNTFDLHSPFTNPPAAHNSPFATLGGNNAFVSPQYSSPQPSAFVSQQPAGFGSQQPAGFGSQQPAGFGSQQPAGFGSQQPAGFGSQQPAGFGSQQPSFASNNAPFSTNNPSAFGGLSVSEPSGFSSFGMLTPQEPNPLFSDQPKLEPKANPNAFASLVSFGSAAPKSQGPPKVPMGGLKAQEENPFGFSQATHLNATPQPPSSAPTNSNPFDFF</sequence>
<dbReference type="SUPFAM" id="SSF57863">
    <property type="entry name" value="ArfGap/RecO-like zinc finger"/>
    <property type="match status" value="1"/>
</dbReference>
<evidence type="ECO:0000256" key="1">
    <source>
        <dbReference type="PROSITE-ProRule" id="PRU00288"/>
    </source>
</evidence>
<dbReference type="Pfam" id="PF01412">
    <property type="entry name" value="ArfGap"/>
    <property type="match status" value="1"/>
</dbReference>
<feature type="compositionally biased region" description="Polar residues" evidence="2">
    <location>
        <begin position="617"/>
        <end position="627"/>
    </location>
</feature>
<dbReference type="InterPro" id="IPR001164">
    <property type="entry name" value="ArfGAP_dom"/>
</dbReference>
<dbReference type="PROSITE" id="PS50115">
    <property type="entry name" value="ARFGAP"/>
    <property type="match status" value="1"/>
</dbReference>
<feature type="compositionally biased region" description="Low complexity" evidence="2">
    <location>
        <begin position="264"/>
        <end position="275"/>
    </location>
</feature>
<evidence type="ECO:0000313" key="5">
    <source>
        <dbReference type="Proteomes" id="UP000241769"/>
    </source>
</evidence>
<feature type="region of interest" description="Disordered" evidence="2">
    <location>
        <begin position="176"/>
        <end position="201"/>
    </location>
</feature>
<feature type="compositionally biased region" description="Low complexity" evidence="2">
    <location>
        <begin position="331"/>
        <end position="360"/>
    </location>
</feature>
<accession>A0A2P6P0F9</accession>
<dbReference type="EMBL" id="MDYQ01000001">
    <property type="protein sequence ID" value="PRP89695.1"/>
    <property type="molecule type" value="Genomic_DNA"/>
</dbReference>
<dbReference type="Gene3D" id="1.10.220.150">
    <property type="entry name" value="Arf GTPase activating protein"/>
    <property type="match status" value="1"/>
</dbReference>
<dbReference type="GO" id="GO:0005096">
    <property type="term" value="F:GTPase activator activity"/>
    <property type="evidence" value="ECO:0007669"/>
    <property type="project" value="InterPro"/>
</dbReference>
<dbReference type="InParanoid" id="A0A2P6P0F9"/>
<dbReference type="PANTHER" id="PTHR46085">
    <property type="entry name" value="ARFGAP/RECO-RELATED"/>
    <property type="match status" value="1"/>
</dbReference>
<keyword evidence="1" id="KW-0479">Metal-binding</keyword>
<feature type="domain" description="Arf-GAP" evidence="3">
    <location>
        <begin position="6"/>
        <end position="128"/>
    </location>
</feature>
<dbReference type="GO" id="GO:0008270">
    <property type="term" value="F:zinc ion binding"/>
    <property type="evidence" value="ECO:0007669"/>
    <property type="project" value="UniProtKB-KW"/>
</dbReference>
<dbReference type="CDD" id="cd08838">
    <property type="entry name" value="ArfGap_AGFG"/>
    <property type="match status" value="1"/>
</dbReference>
<dbReference type="InterPro" id="IPR044820">
    <property type="entry name" value="AGD14-like"/>
</dbReference>
<dbReference type="Proteomes" id="UP000241769">
    <property type="component" value="Unassembled WGS sequence"/>
</dbReference>
<dbReference type="STRING" id="1890364.A0A2P6P0F9"/>
<proteinExistence type="predicted"/>
<dbReference type="PANTHER" id="PTHR46085:SF3">
    <property type="entry name" value="ARF GTPASE ACTIVATING PROTEIN"/>
    <property type="match status" value="1"/>
</dbReference>
<keyword evidence="1" id="KW-0863">Zinc-finger</keyword>
<dbReference type="PRINTS" id="PR00405">
    <property type="entry name" value="REVINTRACTNG"/>
</dbReference>
<comment type="caution">
    <text evidence="4">The sequence shown here is derived from an EMBL/GenBank/DDBJ whole genome shotgun (WGS) entry which is preliminary data.</text>
</comment>
<dbReference type="SMART" id="SM00105">
    <property type="entry name" value="ArfGap"/>
    <property type="match status" value="1"/>
</dbReference>
<protein>
    <submittedName>
        <fullName evidence="4">ArfGAP with FG repeats 2-like</fullName>
    </submittedName>
</protein>
<organism evidence="4 5">
    <name type="scientific">Planoprotostelium fungivorum</name>
    <dbReference type="NCBI Taxonomy" id="1890364"/>
    <lineage>
        <taxon>Eukaryota</taxon>
        <taxon>Amoebozoa</taxon>
        <taxon>Evosea</taxon>
        <taxon>Variosea</taxon>
        <taxon>Cavosteliida</taxon>
        <taxon>Cavosteliaceae</taxon>
        <taxon>Planoprotostelium</taxon>
    </lineage>
</organism>
<feature type="compositionally biased region" description="Polar residues" evidence="2">
    <location>
        <begin position="229"/>
        <end position="244"/>
    </location>
</feature>
<evidence type="ECO:0000256" key="2">
    <source>
        <dbReference type="SAM" id="MobiDB-lite"/>
    </source>
</evidence>
<feature type="region of interest" description="Disordered" evidence="2">
    <location>
        <begin position="219"/>
        <end position="418"/>
    </location>
</feature>
<feature type="region of interest" description="Disordered" evidence="2">
    <location>
        <begin position="462"/>
        <end position="644"/>
    </location>
</feature>
<keyword evidence="5" id="KW-1185">Reference proteome</keyword>
<evidence type="ECO:0000313" key="4">
    <source>
        <dbReference type="EMBL" id="PRP89695.1"/>
    </source>
</evidence>
<name>A0A2P6P0F9_9EUKA</name>
<feature type="compositionally biased region" description="Polar residues" evidence="2">
    <location>
        <begin position="397"/>
        <end position="418"/>
    </location>
</feature>
<evidence type="ECO:0000259" key="3">
    <source>
        <dbReference type="PROSITE" id="PS50115"/>
    </source>
</evidence>
<dbReference type="InterPro" id="IPR038508">
    <property type="entry name" value="ArfGAP_dom_sf"/>
</dbReference>
<feature type="compositionally biased region" description="Polar residues" evidence="2">
    <location>
        <begin position="309"/>
        <end position="320"/>
    </location>
</feature>
<dbReference type="InterPro" id="IPR037278">
    <property type="entry name" value="ARFGAP/RecO"/>
</dbReference>